<sequence>MPKMITGKKTQRYSVELKVKAVEWINPGETKDAEVLFLFPKGYDIALYERLEWRLQEGALVG</sequence>
<evidence type="ECO:0008006" key="3">
    <source>
        <dbReference type="Google" id="ProtNLM"/>
    </source>
</evidence>
<proteinExistence type="predicted"/>
<evidence type="ECO:0000313" key="2">
    <source>
        <dbReference type="Proteomes" id="UP001267407"/>
    </source>
</evidence>
<dbReference type="EMBL" id="JAVMBO010000018">
    <property type="protein sequence ID" value="MDS1311772.1"/>
    <property type="molecule type" value="Genomic_DNA"/>
</dbReference>
<protein>
    <recommendedName>
        <fullName evidence="3">Transposase</fullName>
    </recommendedName>
</protein>
<reference evidence="1" key="1">
    <citation type="submission" date="2023-09" db="EMBL/GenBank/DDBJ databases">
        <title>Marinobacter sediminicola sp. nov. and Marinobacter maritimum sp. nov., isolated from marine sediment.</title>
        <authorList>
            <person name="An J."/>
        </authorList>
    </citation>
    <scope>NUCLEOTIDE SEQUENCE</scope>
    <source>
        <strain evidence="1">F60267</strain>
    </source>
</reference>
<evidence type="ECO:0000313" key="1">
    <source>
        <dbReference type="EMBL" id="MDS1311772.1"/>
    </source>
</evidence>
<keyword evidence="2" id="KW-1185">Reference proteome</keyword>
<comment type="caution">
    <text evidence="1">The sequence shown here is derived from an EMBL/GenBank/DDBJ whole genome shotgun (WGS) entry which is preliminary data.</text>
</comment>
<dbReference type="Proteomes" id="UP001267407">
    <property type="component" value="Unassembled WGS sequence"/>
</dbReference>
<gene>
    <name evidence="1" type="ORF">RKA07_16855</name>
</gene>
<organism evidence="1 2">
    <name type="scientific">Marinobacter xiaoshiensis</name>
    <dbReference type="NCBI Taxonomy" id="3073652"/>
    <lineage>
        <taxon>Bacteria</taxon>
        <taxon>Pseudomonadati</taxon>
        <taxon>Pseudomonadota</taxon>
        <taxon>Gammaproteobacteria</taxon>
        <taxon>Pseudomonadales</taxon>
        <taxon>Marinobacteraceae</taxon>
        <taxon>Marinobacter</taxon>
    </lineage>
</organism>
<accession>A0ABU2HL57</accession>
<name>A0ABU2HL57_9GAMM</name>